<keyword evidence="2" id="KW-1185">Reference proteome</keyword>
<dbReference type="Proteomes" id="UP001430953">
    <property type="component" value="Unassembled WGS sequence"/>
</dbReference>
<name>A0AAW2GGP1_9HYME</name>
<evidence type="ECO:0000313" key="1">
    <source>
        <dbReference type="EMBL" id="KAL0126014.1"/>
    </source>
</evidence>
<reference evidence="1 2" key="1">
    <citation type="submission" date="2023-03" db="EMBL/GenBank/DDBJ databases">
        <title>High recombination rates correlate with genetic variation in Cardiocondyla obscurior ants.</title>
        <authorList>
            <person name="Errbii M."/>
        </authorList>
    </citation>
    <scope>NUCLEOTIDE SEQUENCE [LARGE SCALE GENOMIC DNA]</scope>
    <source>
        <strain evidence="1">Alpha-2009</strain>
        <tissue evidence="1">Whole body</tissue>
    </source>
</reference>
<sequence length="103" mass="10878">MNNFALYVTNNAIGQRDLAPRIRVLYPESTGGNLKETGIFSVWKTILRPPSPTSNILRGGAGLGKASCFSGATPGSSLPKNLRCCASKSSELHACIILTLGDL</sequence>
<accession>A0AAW2GGP1</accession>
<dbReference type="AlphaFoldDB" id="A0AAW2GGP1"/>
<proteinExistence type="predicted"/>
<dbReference type="EMBL" id="JADYXP020000004">
    <property type="protein sequence ID" value="KAL0126014.1"/>
    <property type="molecule type" value="Genomic_DNA"/>
</dbReference>
<organism evidence="1 2">
    <name type="scientific">Cardiocondyla obscurior</name>
    <dbReference type="NCBI Taxonomy" id="286306"/>
    <lineage>
        <taxon>Eukaryota</taxon>
        <taxon>Metazoa</taxon>
        <taxon>Ecdysozoa</taxon>
        <taxon>Arthropoda</taxon>
        <taxon>Hexapoda</taxon>
        <taxon>Insecta</taxon>
        <taxon>Pterygota</taxon>
        <taxon>Neoptera</taxon>
        <taxon>Endopterygota</taxon>
        <taxon>Hymenoptera</taxon>
        <taxon>Apocrita</taxon>
        <taxon>Aculeata</taxon>
        <taxon>Formicoidea</taxon>
        <taxon>Formicidae</taxon>
        <taxon>Myrmicinae</taxon>
        <taxon>Cardiocondyla</taxon>
    </lineage>
</organism>
<evidence type="ECO:0000313" key="2">
    <source>
        <dbReference type="Proteomes" id="UP001430953"/>
    </source>
</evidence>
<gene>
    <name evidence="1" type="ORF">PUN28_004831</name>
</gene>
<comment type="caution">
    <text evidence="1">The sequence shown here is derived from an EMBL/GenBank/DDBJ whole genome shotgun (WGS) entry which is preliminary data.</text>
</comment>
<protein>
    <submittedName>
        <fullName evidence="1">Uncharacterized protein</fullName>
    </submittedName>
</protein>